<dbReference type="KEGG" id="dor:Desor_3802"/>
<dbReference type="AlphaFoldDB" id="G7W9C6"/>
<evidence type="ECO:0000313" key="3">
    <source>
        <dbReference type="Proteomes" id="UP000006346"/>
    </source>
</evidence>
<sequence length="189" mass="21002">MLKMKDSIVVGLLGGLLGTISMNISNLLIFKAGKTEKLYGHIAGELFVAPFRTNQRKNFILGQIAHIGIGSIWGIPLTYLLKKTGKDYYLIKGTVISTLSLGSIILGQKFYVFKKFGLTKTSYSALWNHLVYGLVSAQAIVSLADPTIFASVNKSHQNNDRQIKPEIGYHYTDGLSNELDQSQLYHLEY</sequence>
<name>G7W9C6_DESOD</name>
<reference evidence="2 3" key="2">
    <citation type="journal article" date="2012" name="J. Bacteriol.">
        <title>Complete genome sequences of Desulfosporosinus orientis DSM765T, Desulfosporosinus youngiae DSM17734T, Desulfosporosinus meridiei DSM13257T, and Desulfosporosinus acidiphilus DSM22704T.</title>
        <authorList>
            <person name="Pester M."/>
            <person name="Brambilla E."/>
            <person name="Alazard D."/>
            <person name="Rattei T."/>
            <person name="Weinmaier T."/>
            <person name="Han J."/>
            <person name="Lucas S."/>
            <person name="Lapidus A."/>
            <person name="Cheng J.F."/>
            <person name="Goodwin L."/>
            <person name="Pitluck S."/>
            <person name="Peters L."/>
            <person name="Ovchinnikova G."/>
            <person name="Teshima H."/>
            <person name="Detter J.C."/>
            <person name="Han C.S."/>
            <person name="Tapia R."/>
            <person name="Land M.L."/>
            <person name="Hauser L."/>
            <person name="Kyrpides N.C."/>
            <person name="Ivanova N.N."/>
            <person name="Pagani I."/>
            <person name="Huntmann M."/>
            <person name="Wei C.L."/>
            <person name="Davenport K.W."/>
            <person name="Daligault H."/>
            <person name="Chain P.S."/>
            <person name="Chen A."/>
            <person name="Mavromatis K."/>
            <person name="Markowitz V."/>
            <person name="Szeto E."/>
            <person name="Mikhailova N."/>
            <person name="Pati A."/>
            <person name="Wagner M."/>
            <person name="Woyke T."/>
            <person name="Ollivier B."/>
            <person name="Klenk H.P."/>
            <person name="Spring S."/>
            <person name="Loy A."/>
        </authorList>
    </citation>
    <scope>NUCLEOTIDE SEQUENCE [LARGE SCALE GENOMIC DNA]</scope>
    <source>
        <strain evidence="3">ATCC 19365 / DSM 765 / NCIMB 8382 / VKM B-1628</strain>
    </source>
</reference>
<evidence type="ECO:0000256" key="1">
    <source>
        <dbReference type="SAM" id="Phobius"/>
    </source>
</evidence>
<keyword evidence="1" id="KW-1133">Transmembrane helix</keyword>
<gene>
    <name evidence="2" type="ordered locus">Desor_3802</name>
</gene>
<keyword evidence="3" id="KW-1185">Reference proteome</keyword>
<feature type="transmembrane region" description="Helical" evidence="1">
    <location>
        <begin position="131"/>
        <end position="152"/>
    </location>
</feature>
<evidence type="ECO:0000313" key="2">
    <source>
        <dbReference type="EMBL" id="AET69263.1"/>
    </source>
</evidence>
<keyword evidence="1" id="KW-0812">Transmembrane</keyword>
<dbReference type="PATRIC" id="fig|768706.3.peg.3843"/>
<dbReference type="Proteomes" id="UP000006346">
    <property type="component" value="Chromosome"/>
</dbReference>
<accession>G7W9C6</accession>
<dbReference type="EMBL" id="CP003108">
    <property type="protein sequence ID" value="AET69263.1"/>
    <property type="molecule type" value="Genomic_DNA"/>
</dbReference>
<organism evidence="2 3">
    <name type="scientific">Desulfosporosinus orientis (strain ATCC 19365 / DSM 765 / NCIMB 8382 / VKM B-1628 / Singapore I)</name>
    <name type="common">Desulfotomaculum orientis</name>
    <dbReference type="NCBI Taxonomy" id="768706"/>
    <lineage>
        <taxon>Bacteria</taxon>
        <taxon>Bacillati</taxon>
        <taxon>Bacillota</taxon>
        <taxon>Clostridia</taxon>
        <taxon>Eubacteriales</taxon>
        <taxon>Desulfitobacteriaceae</taxon>
        <taxon>Desulfosporosinus</taxon>
    </lineage>
</organism>
<feature type="transmembrane region" description="Helical" evidence="1">
    <location>
        <begin position="60"/>
        <end position="81"/>
    </location>
</feature>
<feature type="transmembrane region" description="Helical" evidence="1">
    <location>
        <begin position="88"/>
        <end position="111"/>
    </location>
</feature>
<dbReference type="RefSeq" id="WP_014186071.1">
    <property type="nucleotide sequence ID" value="NC_016584.1"/>
</dbReference>
<feature type="transmembrane region" description="Helical" evidence="1">
    <location>
        <begin position="7"/>
        <end position="30"/>
    </location>
</feature>
<reference evidence="3" key="1">
    <citation type="submission" date="2011-11" db="EMBL/GenBank/DDBJ databases">
        <title>Complete sequence of Desulfosporosinus orientis DSM 765.</title>
        <authorList>
            <person name="Lucas S."/>
            <person name="Han J."/>
            <person name="Lapidus A."/>
            <person name="Cheng J.-F."/>
            <person name="Goodwin L."/>
            <person name="Pitluck S."/>
            <person name="Peters L."/>
            <person name="Ovchinnikova G."/>
            <person name="Teshima H."/>
            <person name="Detter J.C."/>
            <person name="Han C."/>
            <person name="Tapia R."/>
            <person name="Land M."/>
            <person name="Hauser L."/>
            <person name="Kyrpides N."/>
            <person name="Ivanova N."/>
            <person name="Pagani I."/>
            <person name="Pester M."/>
            <person name="Spring S."/>
            <person name="Ollivier B."/>
            <person name="Rattei T."/>
            <person name="Klenk H.-P."/>
            <person name="Wagner M."/>
            <person name="Loy A."/>
            <person name="Woyke T."/>
        </authorList>
    </citation>
    <scope>NUCLEOTIDE SEQUENCE [LARGE SCALE GENOMIC DNA]</scope>
    <source>
        <strain evidence="3">ATCC 19365 / DSM 765 / NCIMB 8382 / VKM B-1628</strain>
    </source>
</reference>
<keyword evidence="1" id="KW-0472">Membrane</keyword>
<protein>
    <submittedName>
        <fullName evidence="2">Uncharacterized protein</fullName>
    </submittedName>
</protein>
<dbReference type="HOGENOM" id="CLU_117548_0_0_9"/>
<proteinExistence type="predicted"/>
<dbReference type="eggNOG" id="ENOG502ZXY8">
    <property type="taxonomic scope" value="Bacteria"/>
</dbReference>